<dbReference type="Proteomes" id="UP000095743">
    <property type="component" value="Chromosome"/>
</dbReference>
<dbReference type="EMBL" id="CP017269">
    <property type="protein sequence ID" value="AOT73005.1"/>
    <property type="molecule type" value="Genomic_DNA"/>
</dbReference>
<evidence type="ECO:0000313" key="2">
    <source>
        <dbReference type="Proteomes" id="UP000095743"/>
    </source>
</evidence>
<sequence length="318" mass="36571">MTLRELNQVTDAFHKLIETNTQEALNVVNDEDISFSALFKLRDHIRELALFEGLNLRNKIALILTDDILSRKMENHSIDFSSCDDIHAVHSALKWIVETGSVHDGLHSDHDAVIDIAAVFLIELFHEKTILSTVADMIFERNRSGRLNHDLVWAFFEARDPQSLVLIANRLKSGHKKDAEFARKLLGFVPGLHKSNHIDAEQQYSYIVNWLHDNSPFLHYTGESMQQRNSPIPYVIVLEAKYLCKTLYRDKNSVLESLTNKDYQLLDAFNKLDMNHKVLLSDFSFSLHQMNLSSWKMWLQYPIAEQIKIAKARTGGGL</sequence>
<accession>A0A1D8GQ07</accession>
<organism evidence="1 2">
    <name type="scientific">Geosporobacter ferrireducens</name>
    <dbReference type="NCBI Taxonomy" id="1424294"/>
    <lineage>
        <taxon>Bacteria</taxon>
        <taxon>Bacillati</taxon>
        <taxon>Bacillota</taxon>
        <taxon>Clostridia</taxon>
        <taxon>Peptostreptococcales</taxon>
        <taxon>Thermotaleaceae</taxon>
        <taxon>Geosporobacter</taxon>
    </lineage>
</organism>
<proteinExistence type="predicted"/>
<keyword evidence="2" id="KW-1185">Reference proteome</keyword>
<dbReference type="KEGG" id="gfe:Gferi_05435"/>
<reference evidence="1 2" key="1">
    <citation type="submission" date="2016-09" db="EMBL/GenBank/DDBJ databases">
        <title>Genomic analysis reveals versatility of anaerobic energy metabolism of Geosporobacter ferrireducens IRF9 of phylum Firmicutes.</title>
        <authorList>
            <person name="Kim S.-J."/>
        </authorList>
    </citation>
    <scope>NUCLEOTIDE SEQUENCE [LARGE SCALE GENOMIC DNA]</scope>
    <source>
        <strain evidence="1 2">IRF9</strain>
    </source>
</reference>
<evidence type="ECO:0000313" key="1">
    <source>
        <dbReference type="EMBL" id="AOT73005.1"/>
    </source>
</evidence>
<name>A0A1D8GQ07_9FIRM</name>
<dbReference type="AlphaFoldDB" id="A0A1D8GQ07"/>
<protein>
    <submittedName>
        <fullName evidence="1">Uncharacterized protein</fullName>
    </submittedName>
</protein>
<gene>
    <name evidence="1" type="ORF">Gferi_05435</name>
</gene>